<dbReference type="OrthoDB" id="5483748at2759"/>
<feature type="coiled-coil region" evidence="1">
    <location>
        <begin position="432"/>
        <end position="459"/>
    </location>
</feature>
<dbReference type="AlphaFoldDB" id="A0A9P8I3C3"/>
<organism evidence="3 4">
    <name type="scientific">Glutinoglossum americanum</name>
    <dbReference type="NCBI Taxonomy" id="1670608"/>
    <lineage>
        <taxon>Eukaryota</taxon>
        <taxon>Fungi</taxon>
        <taxon>Dikarya</taxon>
        <taxon>Ascomycota</taxon>
        <taxon>Pezizomycotina</taxon>
        <taxon>Geoglossomycetes</taxon>
        <taxon>Geoglossales</taxon>
        <taxon>Geoglossaceae</taxon>
        <taxon>Glutinoglossum</taxon>
    </lineage>
</organism>
<name>A0A9P8I3C3_9PEZI</name>
<feature type="compositionally biased region" description="Low complexity" evidence="2">
    <location>
        <begin position="275"/>
        <end position="286"/>
    </location>
</feature>
<keyword evidence="4" id="KW-1185">Reference proteome</keyword>
<evidence type="ECO:0000313" key="4">
    <source>
        <dbReference type="Proteomes" id="UP000698800"/>
    </source>
</evidence>
<evidence type="ECO:0000256" key="2">
    <source>
        <dbReference type="SAM" id="MobiDB-lite"/>
    </source>
</evidence>
<evidence type="ECO:0000313" key="3">
    <source>
        <dbReference type="EMBL" id="KAH0542459.1"/>
    </source>
</evidence>
<dbReference type="Proteomes" id="UP000698800">
    <property type="component" value="Unassembled WGS sequence"/>
</dbReference>
<comment type="caution">
    <text evidence="3">The sequence shown here is derived from an EMBL/GenBank/DDBJ whole genome shotgun (WGS) entry which is preliminary data.</text>
</comment>
<gene>
    <name evidence="3" type="ORF">FGG08_003130</name>
</gene>
<feature type="region of interest" description="Disordered" evidence="2">
    <location>
        <begin position="273"/>
        <end position="294"/>
    </location>
</feature>
<reference evidence="3" key="1">
    <citation type="submission" date="2021-03" db="EMBL/GenBank/DDBJ databases">
        <title>Comparative genomics and phylogenomic investigation of the class Geoglossomycetes provide insights into ecological specialization and systematics.</title>
        <authorList>
            <person name="Melie T."/>
            <person name="Pirro S."/>
            <person name="Miller A.N."/>
            <person name="Quandt A."/>
        </authorList>
    </citation>
    <scope>NUCLEOTIDE SEQUENCE</scope>
    <source>
        <strain evidence="3">GBOQ0MN5Z8</strain>
    </source>
</reference>
<sequence>MSSSMISRNGLFSPGGTPEGDARGKTPMNVRGGQQVGPSGLYTPEPTPERAIQPSQQQRVALPAAQTIPPPRLEVTPLSTQQTIAPATGQMVPRSQTPLHTQQAVVPTPAPAQQATAPAPATGEVVPRSQTPLRTQQAVLPTPAPAQQAPALATGQMVRRSQTPLRTQQVVLPTPAPTQQATAPAPATGQIVPRSQTPLRTQQAVLPTPAPAQQATATGQIVPRSQTPLRTQQVVLPTPAPARQAMTPAPATGEMVSRSQTPLRTQQVVLPTPAPAQQAQPTIPTISHPPLQREGSDAEITDETQKLFFQRIWGDAQIHINTLNHMVDNPASYDHGSAIHAEHELNTINSQINNYNSIRHLELDRGKVAIPTISSGDEAGEDEDMADVPPTEMPHIEDPLGQSQRPSPHEFAQDAYARATDSLMEYFKFPGNMNKKADLEAINNEIREYNRENGIAEELFVIPIRQYEAYRELCFDHFVELDKRTDGQDIEATVDVLDKEYEIQRRIAAHGRAHTVLNKLRSEVLAFNREHGFPPGWQMSFAAITPDGGETASPASRPAGPANPLAGRAYSPIGPVYSPTRRPYSPAGPAYSPVHSLYSPAHSPYPPAGPNGLQEPPIVPGLIPMPRMEDLRATMPDLNAGITPYGKIIGCRRQGPGGHMLLKAGTENFPLYSFKKGSDIGGRNFAKLHYKNKDGDPNKGLGVLSDKLTAKQILKFETTDRFSHVFAVASVERDMSIHHIKHSVMVVGCAWASGATGWLYRNVFKGVRGNHADVLIGQQLANQETLEAWLNQCKAQGVSPDDGVTPLDQRLKSTAPWLFPAPRVIPIPM</sequence>
<keyword evidence="1" id="KW-0175">Coiled coil</keyword>
<accession>A0A9P8I3C3</accession>
<proteinExistence type="predicted"/>
<feature type="region of interest" description="Disordered" evidence="2">
    <location>
        <begin position="1"/>
        <end position="62"/>
    </location>
</feature>
<protein>
    <submittedName>
        <fullName evidence="3">Uncharacterized protein</fullName>
    </submittedName>
</protein>
<evidence type="ECO:0000256" key="1">
    <source>
        <dbReference type="SAM" id="Coils"/>
    </source>
</evidence>
<dbReference type="EMBL" id="JAGHQL010000053">
    <property type="protein sequence ID" value="KAH0542459.1"/>
    <property type="molecule type" value="Genomic_DNA"/>
</dbReference>